<feature type="domain" description="DNA polymerase III beta sliding clamp central" evidence="11">
    <location>
        <begin position="132"/>
        <end position="242"/>
    </location>
</feature>
<feature type="domain" description="DNA polymerase III beta sliding clamp N-terminal" evidence="10">
    <location>
        <begin position="1"/>
        <end position="118"/>
    </location>
</feature>
<reference evidence="13 14" key="1">
    <citation type="submission" date="2017-09" db="EMBL/GenBank/DDBJ databases">
        <title>Depth-based differentiation of microbial function through sediment-hosted aquifers and enrichment of novel symbionts in the deep terrestrial subsurface.</title>
        <authorList>
            <person name="Probst A.J."/>
            <person name="Ladd B."/>
            <person name="Jarett J.K."/>
            <person name="Geller-Mcgrath D.E."/>
            <person name="Sieber C.M."/>
            <person name="Emerson J.B."/>
            <person name="Anantharaman K."/>
            <person name="Thomas B.C."/>
            <person name="Malmstrom R."/>
            <person name="Stieglmeier M."/>
            <person name="Klingl A."/>
            <person name="Woyke T."/>
            <person name="Ryan C.M."/>
            <person name="Banfield J.F."/>
        </authorList>
    </citation>
    <scope>NUCLEOTIDE SEQUENCE [LARGE SCALE GENOMIC DNA]</scope>
    <source>
        <strain evidence="13">CG23_combo_of_CG06-09_8_20_14_all_37_13</strain>
    </source>
</reference>
<dbReference type="AlphaFoldDB" id="A0A2G9YCW7"/>
<dbReference type="PIRSF" id="PIRSF000804">
    <property type="entry name" value="DNA_pol_III_b"/>
    <property type="match status" value="1"/>
</dbReference>
<evidence type="ECO:0000256" key="2">
    <source>
        <dbReference type="ARBA" id="ARBA00010752"/>
    </source>
</evidence>
<evidence type="ECO:0000259" key="10">
    <source>
        <dbReference type="Pfam" id="PF00712"/>
    </source>
</evidence>
<dbReference type="GO" id="GO:0009360">
    <property type="term" value="C:DNA polymerase III complex"/>
    <property type="evidence" value="ECO:0007669"/>
    <property type="project" value="InterPro"/>
</dbReference>
<organism evidence="13 14">
    <name type="scientific">Candidatus Portnoybacteria bacterium CG23_combo_of_CG06-09_8_20_14_all_37_13</name>
    <dbReference type="NCBI Taxonomy" id="1974819"/>
    <lineage>
        <taxon>Bacteria</taxon>
        <taxon>Candidatus Portnoyibacteriota</taxon>
    </lineage>
</organism>
<comment type="function">
    <text evidence="9">Confers DNA tethering and processivity to DNA polymerases and other proteins. Acts as a clamp, forming a ring around DNA (a reaction catalyzed by the clamp-loading complex) which diffuses in an ATP-independent manner freely and bidirectionally along dsDNA. Initially characterized for its ability to contact the catalytic subunit of DNA polymerase III (Pol III), a complex, multichain enzyme responsible for most of the replicative synthesis in bacteria; Pol III exhibits 3'-5' exonuclease proofreading activity. The beta chain is required for initiation of replication as well as for processivity of DNA replication.</text>
</comment>
<dbReference type="Pfam" id="PF02768">
    <property type="entry name" value="DNA_pol3_beta_3"/>
    <property type="match status" value="1"/>
</dbReference>
<evidence type="ECO:0000313" key="13">
    <source>
        <dbReference type="EMBL" id="PIP17064.1"/>
    </source>
</evidence>
<dbReference type="InterPro" id="IPR022637">
    <property type="entry name" value="DNA_polIII_beta_cen"/>
</dbReference>
<evidence type="ECO:0000313" key="14">
    <source>
        <dbReference type="Proteomes" id="UP000231480"/>
    </source>
</evidence>
<dbReference type="GO" id="GO:0003677">
    <property type="term" value="F:DNA binding"/>
    <property type="evidence" value="ECO:0007669"/>
    <property type="project" value="UniProtKB-UniRule"/>
</dbReference>
<protein>
    <recommendedName>
        <fullName evidence="9">Beta sliding clamp</fullName>
    </recommendedName>
</protein>
<evidence type="ECO:0000256" key="1">
    <source>
        <dbReference type="ARBA" id="ARBA00004496"/>
    </source>
</evidence>
<dbReference type="InterPro" id="IPR046938">
    <property type="entry name" value="DNA_clamp_sf"/>
</dbReference>
<dbReference type="Gene3D" id="3.10.150.10">
    <property type="entry name" value="DNA Polymerase III, subunit A, domain 2"/>
    <property type="match status" value="1"/>
</dbReference>
<keyword evidence="5 9" id="KW-0548">Nucleotidyltransferase</keyword>
<evidence type="ECO:0000256" key="6">
    <source>
        <dbReference type="ARBA" id="ARBA00022705"/>
    </source>
</evidence>
<dbReference type="PANTHER" id="PTHR30478">
    <property type="entry name" value="DNA POLYMERASE III SUBUNIT BETA"/>
    <property type="match status" value="1"/>
</dbReference>
<dbReference type="InterPro" id="IPR001001">
    <property type="entry name" value="DNA_polIII_beta"/>
</dbReference>
<dbReference type="InterPro" id="IPR022635">
    <property type="entry name" value="DNA_polIII_beta_C"/>
</dbReference>
<keyword evidence="8" id="KW-0238">DNA-binding</keyword>
<sequence>MKLSCTQINFNKGLSITEKAVSKISTLPILGNILLETDKGRLKLSATDLEVGIVCWLGAQVQTQGSITVPARLLSGFVNSLPNKKIDIISRGPNLNLKCESFKASIKGLSAKDFPLIPKIKEKPLVSLPIPLLCRAFSQVASAVAVSQTRPEISGVLICFDGQEVRIAATDSYRLAEKKIQNKNKIDQLVSIIVPSRTIYELVRIFSEQEGDVDIVLGDNQVLFQLGSTHLISRLIDGQYPDYEQIIPKKSKTQALVATSELLNAVKSASLFASRTDEIRLSFKKSNNNAFLEIRAESSEKGSNLSRVKIKLNGLPNEITFNYRYLLDGLHNILTDFVDLNINDDKAPALLKPFIEPGKRPKDKDYLYLIMPIKS</sequence>
<dbReference type="GO" id="GO:0003887">
    <property type="term" value="F:DNA-directed DNA polymerase activity"/>
    <property type="evidence" value="ECO:0007669"/>
    <property type="project" value="UniProtKB-UniRule"/>
</dbReference>
<dbReference type="NCBIfam" id="TIGR00663">
    <property type="entry name" value="dnan"/>
    <property type="match status" value="1"/>
</dbReference>
<evidence type="ECO:0000256" key="3">
    <source>
        <dbReference type="ARBA" id="ARBA00022490"/>
    </source>
</evidence>
<dbReference type="Pfam" id="PF02767">
    <property type="entry name" value="DNA_pol3_beta_2"/>
    <property type="match status" value="1"/>
</dbReference>
<dbReference type="EMBL" id="PCRH01000043">
    <property type="protein sequence ID" value="PIP17064.1"/>
    <property type="molecule type" value="Genomic_DNA"/>
</dbReference>
<evidence type="ECO:0000256" key="4">
    <source>
        <dbReference type="ARBA" id="ARBA00022679"/>
    </source>
</evidence>
<gene>
    <name evidence="13" type="primary">dnaN</name>
    <name evidence="13" type="ORF">COX44_01930</name>
</gene>
<dbReference type="Pfam" id="PF00712">
    <property type="entry name" value="DNA_pol3_beta"/>
    <property type="match status" value="1"/>
</dbReference>
<evidence type="ECO:0000256" key="5">
    <source>
        <dbReference type="ARBA" id="ARBA00022695"/>
    </source>
</evidence>
<proteinExistence type="inferred from homology"/>
<evidence type="ECO:0000259" key="11">
    <source>
        <dbReference type="Pfam" id="PF02767"/>
    </source>
</evidence>
<dbReference type="SUPFAM" id="SSF55979">
    <property type="entry name" value="DNA clamp"/>
    <property type="match status" value="3"/>
</dbReference>
<evidence type="ECO:0000256" key="9">
    <source>
        <dbReference type="PIRNR" id="PIRNR000804"/>
    </source>
</evidence>
<dbReference type="Proteomes" id="UP000231480">
    <property type="component" value="Unassembled WGS sequence"/>
</dbReference>
<dbReference type="GO" id="GO:0006271">
    <property type="term" value="P:DNA strand elongation involved in DNA replication"/>
    <property type="evidence" value="ECO:0007669"/>
    <property type="project" value="TreeGrafter"/>
</dbReference>
<comment type="caution">
    <text evidence="13">The sequence shown here is derived from an EMBL/GenBank/DDBJ whole genome shotgun (WGS) entry which is preliminary data.</text>
</comment>
<evidence type="ECO:0000256" key="7">
    <source>
        <dbReference type="ARBA" id="ARBA00022932"/>
    </source>
</evidence>
<dbReference type="InterPro" id="IPR022634">
    <property type="entry name" value="DNA_polIII_beta_N"/>
</dbReference>
<feature type="domain" description="DNA polymerase III beta sliding clamp C-terminal" evidence="12">
    <location>
        <begin position="245"/>
        <end position="373"/>
    </location>
</feature>
<keyword evidence="3 9" id="KW-0963">Cytoplasm</keyword>
<keyword evidence="7 9" id="KW-0239">DNA-directed DNA polymerase</keyword>
<accession>A0A2G9YCW7</accession>
<dbReference type="GO" id="GO:0005737">
    <property type="term" value="C:cytoplasm"/>
    <property type="evidence" value="ECO:0007669"/>
    <property type="project" value="UniProtKB-SubCell"/>
</dbReference>
<evidence type="ECO:0000256" key="8">
    <source>
        <dbReference type="ARBA" id="ARBA00023125"/>
    </source>
</evidence>
<evidence type="ECO:0000259" key="12">
    <source>
        <dbReference type="Pfam" id="PF02768"/>
    </source>
</evidence>
<dbReference type="Gene3D" id="3.70.10.10">
    <property type="match status" value="1"/>
</dbReference>
<comment type="subcellular location">
    <subcellularLocation>
        <location evidence="1 9">Cytoplasm</location>
    </subcellularLocation>
</comment>
<keyword evidence="4 9" id="KW-0808">Transferase</keyword>
<keyword evidence="6 9" id="KW-0235">DNA replication</keyword>
<dbReference type="CDD" id="cd00140">
    <property type="entry name" value="beta_clamp"/>
    <property type="match status" value="1"/>
</dbReference>
<dbReference type="GO" id="GO:0008408">
    <property type="term" value="F:3'-5' exonuclease activity"/>
    <property type="evidence" value="ECO:0007669"/>
    <property type="project" value="InterPro"/>
</dbReference>
<dbReference type="PANTHER" id="PTHR30478:SF0">
    <property type="entry name" value="BETA SLIDING CLAMP"/>
    <property type="match status" value="1"/>
</dbReference>
<name>A0A2G9YCW7_9BACT</name>
<comment type="similarity">
    <text evidence="2 9">Belongs to the beta sliding clamp family.</text>
</comment>
<dbReference type="SMART" id="SM00480">
    <property type="entry name" value="POL3Bc"/>
    <property type="match status" value="1"/>
</dbReference>
<comment type="subunit">
    <text evidence="9">Forms a ring-shaped head-to-tail homodimer around DNA.</text>
</comment>